<dbReference type="AlphaFoldDB" id="A0A5J4UHY6"/>
<keyword evidence="1" id="KW-0812">Transmembrane</keyword>
<protein>
    <recommendedName>
        <fullName evidence="2">Phosphatidic acid phosphatase type 2/haloperoxidase domain-containing protein</fullName>
    </recommendedName>
</protein>
<dbReference type="EMBL" id="SNRW01016039">
    <property type="protein sequence ID" value="KAA6369764.1"/>
    <property type="molecule type" value="Genomic_DNA"/>
</dbReference>
<organism evidence="3 4">
    <name type="scientific">Streblomastix strix</name>
    <dbReference type="NCBI Taxonomy" id="222440"/>
    <lineage>
        <taxon>Eukaryota</taxon>
        <taxon>Metamonada</taxon>
        <taxon>Preaxostyla</taxon>
        <taxon>Oxymonadida</taxon>
        <taxon>Streblomastigidae</taxon>
        <taxon>Streblomastix</taxon>
    </lineage>
</organism>
<accession>A0A5J4UHY6</accession>
<reference evidence="3 4" key="1">
    <citation type="submission" date="2019-03" db="EMBL/GenBank/DDBJ databases">
        <title>Single cell metagenomics reveals metabolic interactions within the superorganism composed of flagellate Streblomastix strix and complex community of Bacteroidetes bacteria on its surface.</title>
        <authorList>
            <person name="Treitli S.C."/>
            <person name="Kolisko M."/>
            <person name="Husnik F."/>
            <person name="Keeling P."/>
            <person name="Hampl V."/>
        </authorList>
    </citation>
    <scope>NUCLEOTIDE SEQUENCE [LARGE SCALE GENOMIC DNA]</scope>
    <source>
        <strain evidence="3">ST1C</strain>
    </source>
</reference>
<comment type="caution">
    <text evidence="3">The sequence shown here is derived from an EMBL/GenBank/DDBJ whole genome shotgun (WGS) entry which is preliminary data.</text>
</comment>
<sequence length="362" mass="41202">MELSVEQSLYNVTWLITLLALPLVVVNEVWDALCVLVPALSQFLRKKNYASGCTERSSKSLLAYYSASTNTIVPPELLLHSYRIVNIIANGLVHVAQVVSFCLCAFPYISIGFSLAFSYLQKRTSLIKIFTPIILLLSIYSIIRMSLANKEDQLTSAHLNTTFILLGALFAVIILLYNTLISTPNNKKIAEKKTNNTKIWYWLFDYPYAGFLIFSTSRIIRFISWIIKKYFNNPRPEGGYGLSARIQCELGNGNPSSQTATGLAYGGILLILWRYWMQEHIYLFYNSHQLGLKQNNQKKLSMYTIPGVILFAILGVGVPMSRIALGYNTFLQILFGLMLGLWIFYILSICDWLITSYTNRRR</sequence>
<dbReference type="InterPro" id="IPR000326">
    <property type="entry name" value="PAP2/HPO"/>
</dbReference>
<dbReference type="Pfam" id="PF01569">
    <property type="entry name" value="PAP2"/>
    <property type="match status" value="1"/>
</dbReference>
<feature type="transmembrane region" description="Helical" evidence="1">
    <location>
        <begin position="300"/>
        <end position="318"/>
    </location>
</feature>
<evidence type="ECO:0000313" key="3">
    <source>
        <dbReference type="EMBL" id="KAA6369764.1"/>
    </source>
</evidence>
<name>A0A5J4UHY6_9EUKA</name>
<feature type="transmembrane region" description="Helical" evidence="1">
    <location>
        <begin position="129"/>
        <end position="147"/>
    </location>
</feature>
<dbReference type="SUPFAM" id="SSF48317">
    <property type="entry name" value="Acid phosphatase/Vanadium-dependent haloperoxidase"/>
    <property type="match status" value="1"/>
</dbReference>
<dbReference type="Proteomes" id="UP000324800">
    <property type="component" value="Unassembled WGS sequence"/>
</dbReference>
<feature type="transmembrane region" description="Helical" evidence="1">
    <location>
        <begin position="199"/>
        <end position="220"/>
    </location>
</feature>
<evidence type="ECO:0000259" key="2">
    <source>
        <dbReference type="Pfam" id="PF01569"/>
    </source>
</evidence>
<feature type="domain" description="Phosphatidic acid phosphatase type 2/haloperoxidase" evidence="2">
    <location>
        <begin position="221"/>
        <end position="351"/>
    </location>
</feature>
<proteinExistence type="predicted"/>
<gene>
    <name evidence="3" type="ORF">EZS28_034708</name>
</gene>
<evidence type="ECO:0000313" key="4">
    <source>
        <dbReference type="Proteomes" id="UP000324800"/>
    </source>
</evidence>
<evidence type="ECO:0000256" key="1">
    <source>
        <dbReference type="SAM" id="Phobius"/>
    </source>
</evidence>
<dbReference type="Gene3D" id="1.20.144.10">
    <property type="entry name" value="Phosphatidic acid phosphatase type 2/haloperoxidase"/>
    <property type="match status" value="1"/>
</dbReference>
<feature type="transmembrane region" description="Helical" evidence="1">
    <location>
        <begin position="87"/>
        <end position="109"/>
    </location>
</feature>
<keyword evidence="1" id="KW-0472">Membrane</keyword>
<feature type="transmembrane region" description="Helical" evidence="1">
    <location>
        <begin position="330"/>
        <end position="354"/>
    </location>
</feature>
<feature type="transmembrane region" description="Helical" evidence="1">
    <location>
        <begin position="12"/>
        <end position="37"/>
    </location>
</feature>
<feature type="transmembrane region" description="Helical" evidence="1">
    <location>
        <begin position="159"/>
        <end position="179"/>
    </location>
</feature>
<dbReference type="InterPro" id="IPR036938">
    <property type="entry name" value="PAP2/HPO_sf"/>
</dbReference>
<keyword evidence="1" id="KW-1133">Transmembrane helix</keyword>